<protein>
    <recommendedName>
        <fullName evidence="2">CWH43-like N-terminal domain-containing protein</fullName>
    </recommendedName>
</protein>
<dbReference type="EMBL" id="CM016762">
    <property type="protein sequence ID" value="TMS38477.1"/>
    <property type="molecule type" value="Genomic_DNA"/>
</dbReference>
<dbReference type="GO" id="GO:0006506">
    <property type="term" value="P:GPI anchor biosynthetic process"/>
    <property type="evidence" value="ECO:0007669"/>
    <property type="project" value="TreeGrafter"/>
</dbReference>
<feature type="transmembrane region" description="Helical" evidence="1">
    <location>
        <begin position="158"/>
        <end position="182"/>
    </location>
</feature>
<evidence type="ECO:0000256" key="1">
    <source>
        <dbReference type="SAM" id="Phobius"/>
    </source>
</evidence>
<dbReference type="OrthoDB" id="68581at2759"/>
<keyword evidence="1" id="KW-0472">Membrane</keyword>
<dbReference type="InterPro" id="IPR039545">
    <property type="entry name" value="PGAP2"/>
</dbReference>
<evidence type="ECO:0000259" key="2">
    <source>
        <dbReference type="Pfam" id="PF10277"/>
    </source>
</evidence>
<dbReference type="GO" id="GO:0005789">
    <property type="term" value="C:endoplasmic reticulum membrane"/>
    <property type="evidence" value="ECO:0007669"/>
    <property type="project" value="TreeGrafter"/>
</dbReference>
<dbReference type="InterPro" id="IPR019402">
    <property type="entry name" value="CWH43_N"/>
</dbReference>
<evidence type="ECO:0000313" key="4">
    <source>
        <dbReference type="Proteomes" id="UP000298663"/>
    </source>
</evidence>
<dbReference type="Pfam" id="PF10277">
    <property type="entry name" value="Frag1"/>
    <property type="match status" value="1"/>
</dbReference>
<feature type="transmembrane region" description="Helical" evidence="1">
    <location>
        <begin position="203"/>
        <end position="223"/>
    </location>
</feature>
<dbReference type="Proteomes" id="UP000298663">
    <property type="component" value="Chromosome X"/>
</dbReference>
<dbReference type="PANTHER" id="PTHR12892">
    <property type="entry name" value="FGF RECEPTOR ACTIVATING PROTEIN 1"/>
    <property type="match status" value="1"/>
</dbReference>
<feature type="transmembrane region" description="Helical" evidence="1">
    <location>
        <begin position="229"/>
        <end position="248"/>
    </location>
</feature>
<reference evidence="3 4" key="1">
    <citation type="journal article" date="2015" name="Genome Biol.">
        <title>Comparative genomics of Steinernema reveals deeply conserved gene regulatory networks.</title>
        <authorList>
            <person name="Dillman A.R."/>
            <person name="Macchietto M."/>
            <person name="Porter C.F."/>
            <person name="Rogers A."/>
            <person name="Williams B."/>
            <person name="Antoshechkin I."/>
            <person name="Lee M.M."/>
            <person name="Goodwin Z."/>
            <person name="Lu X."/>
            <person name="Lewis E.E."/>
            <person name="Goodrich-Blair H."/>
            <person name="Stock S.P."/>
            <person name="Adams B.J."/>
            <person name="Sternberg P.W."/>
            <person name="Mortazavi A."/>
        </authorList>
    </citation>
    <scope>NUCLEOTIDE SEQUENCE [LARGE SCALE GENOMIC DNA]</scope>
    <source>
        <strain evidence="3 4">ALL</strain>
    </source>
</reference>
<keyword evidence="4" id="KW-1185">Reference proteome</keyword>
<accession>A0A4U8V1V1</accession>
<name>A0A4U8V1V1_STECR</name>
<organism evidence="3 4">
    <name type="scientific">Steinernema carpocapsae</name>
    <name type="common">Entomopathogenic nematode</name>
    <dbReference type="NCBI Taxonomy" id="34508"/>
    <lineage>
        <taxon>Eukaryota</taxon>
        <taxon>Metazoa</taxon>
        <taxon>Ecdysozoa</taxon>
        <taxon>Nematoda</taxon>
        <taxon>Chromadorea</taxon>
        <taxon>Rhabditida</taxon>
        <taxon>Tylenchina</taxon>
        <taxon>Panagrolaimomorpha</taxon>
        <taxon>Strongyloidoidea</taxon>
        <taxon>Steinernematidae</taxon>
        <taxon>Steinernema</taxon>
    </lineage>
</organism>
<dbReference type="PANTHER" id="PTHR12892:SF9">
    <property type="entry name" value="POST-GPI ATTACHMENT TO PROTEINS FACTOR 2-LIKE"/>
    <property type="match status" value="1"/>
</dbReference>
<comment type="caution">
    <text evidence="3">The sequence shown here is derived from an EMBL/GenBank/DDBJ whole genome shotgun (WGS) entry which is preliminary data.</text>
</comment>
<dbReference type="AlphaFoldDB" id="A0A4U8V1V1"/>
<keyword evidence="1" id="KW-1133">Transmembrane helix</keyword>
<feature type="transmembrane region" description="Helical" evidence="1">
    <location>
        <begin position="37"/>
        <end position="59"/>
    </location>
</feature>
<gene>
    <name evidence="3" type="ORF">L596_005196</name>
</gene>
<feature type="transmembrane region" description="Helical" evidence="1">
    <location>
        <begin position="133"/>
        <end position="152"/>
    </location>
</feature>
<proteinExistence type="predicted"/>
<feature type="transmembrane region" description="Helical" evidence="1">
    <location>
        <begin position="91"/>
        <end position="112"/>
    </location>
</feature>
<keyword evidence="1" id="KW-0812">Transmembrane</keyword>
<dbReference type="EMBL" id="AZBU02000001">
    <property type="protein sequence ID" value="TMS38477.1"/>
    <property type="molecule type" value="Genomic_DNA"/>
</dbReference>
<reference evidence="3 4" key="2">
    <citation type="journal article" date="2019" name="G3 (Bethesda)">
        <title>Hybrid Assembly of the Genome of the Entomopathogenic Nematode Steinernema carpocapsae Identifies the X-Chromosome.</title>
        <authorList>
            <person name="Serra L."/>
            <person name="Macchietto M."/>
            <person name="Macias-Munoz A."/>
            <person name="McGill C.J."/>
            <person name="Rodriguez I.M."/>
            <person name="Rodriguez B."/>
            <person name="Murad R."/>
            <person name="Mortazavi A."/>
        </authorList>
    </citation>
    <scope>NUCLEOTIDE SEQUENCE [LARGE SCALE GENOMIC DNA]</scope>
    <source>
        <strain evidence="3 4">ALL</strain>
    </source>
</reference>
<evidence type="ECO:0000313" key="3">
    <source>
        <dbReference type="EMBL" id="TMS38477.1"/>
    </source>
</evidence>
<dbReference type="GO" id="GO:0000139">
    <property type="term" value="C:Golgi membrane"/>
    <property type="evidence" value="ECO:0007669"/>
    <property type="project" value="InterPro"/>
</dbReference>
<sequence length="291" mass="34125">MTRVTPSSTNRFDSVYKFYTEDRKKFTELIRLKPTQVFCGGFFPPLIGSLAAIGIALVFHNDEISNYNWQCGRARLPSLSRIINLPLERTFWQLFILMHVPIRIVEIFTGFSRYNRLLNVNYERKRLYHFMRYAYLLVGLAELFFLAALSIVGERENIQLHVILFYVFGFCGIGFFIVNLFCHRHSLYYQKPYGVISYRLKMLFASLYVLSVPILIGSFFIYWKKCITWGYEVFALCEYAGVFLNIAYHGCAFFDIRYKVVFTVRLIEEEPSEEVKDKETIANEENGGNSM</sequence>
<feature type="domain" description="CWH43-like N-terminal" evidence="2">
    <location>
        <begin position="40"/>
        <end position="257"/>
    </location>
</feature>